<evidence type="ECO:0000256" key="2">
    <source>
        <dbReference type="ARBA" id="ARBA00023002"/>
    </source>
</evidence>
<dbReference type="InterPro" id="IPR002347">
    <property type="entry name" value="SDR_fam"/>
</dbReference>
<dbReference type="PANTHER" id="PTHR24321:SF8">
    <property type="entry name" value="ESTRADIOL 17-BETA-DEHYDROGENASE 8-RELATED"/>
    <property type="match status" value="1"/>
</dbReference>
<dbReference type="Proteomes" id="UP001564626">
    <property type="component" value="Unassembled WGS sequence"/>
</dbReference>
<dbReference type="Gene3D" id="3.40.50.720">
    <property type="entry name" value="NAD(P)-binding Rossmann-like Domain"/>
    <property type="match status" value="1"/>
</dbReference>
<evidence type="ECO:0000313" key="3">
    <source>
        <dbReference type="EMBL" id="MEY8043599.1"/>
    </source>
</evidence>
<keyword evidence="4" id="KW-1185">Reference proteome</keyword>
<dbReference type="PRINTS" id="PR00081">
    <property type="entry name" value="GDHRDH"/>
</dbReference>
<reference evidence="3 4" key="1">
    <citation type="submission" date="2024-08" db="EMBL/GenBank/DDBJ databases">
        <title>Genome mining of Saccharopolyspora cebuensis PGLac3 from Nigerian medicinal plant.</title>
        <authorList>
            <person name="Ezeobiora C.E."/>
            <person name="Igbokwe N.H."/>
            <person name="Amin D.H."/>
            <person name="Mendie U.E."/>
        </authorList>
    </citation>
    <scope>NUCLEOTIDE SEQUENCE [LARGE SCALE GENOMIC DNA]</scope>
    <source>
        <strain evidence="3 4">PGLac3</strain>
    </source>
</reference>
<comment type="similarity">
    <text evidence="1">Belongs to the short-chain dehydrogenases/reductases (SDR) family.</text>
</comment>
<sequence length="253" mass="25883">MVTGAASGIGRCTADLLRERGDRVIGVDLRGTEVLADLSTGDGRRAAAEAVLARTGGTVDGVVTCAGLAGTDPRLVSVNYFGTTELLAHLRPALAAAPRPRAVAVSSVVVVHGCDEALVEACLSGAEAEALALAGRAVAEGRGRQLYPSSKAALARWVRRTCLAPGWADAGIPLNAVGPGVVLTPMAATAVTDERTRRARDAAVPMPLNHHQPPESVAEVLAFLVSEANSHITGQLVYADGGAEATLRGPLAY</sequence>
<comment type="caution">
    <text evidence="3">The sequence shown here is derived from an EMBL/GenBank/DDBJ whole genome shotgun (WGS) entry which is preliminary data.</text>
</comment>
<accession>A0ABV4CW27</accession>
<evidence type="ECO:0000256" key="1">
    <source>
        <dbReference type="ARBA" id="ARBA00006484"/>
    </source>
</evidence>
<evidence type="ECO:0000313" key="4">
    <source>
        <dbReference type="Proteomes" id="UP001564626"/>
    </source>
</evidence>
<dbReference type="PANTHER" id="PTHR24321">
    <property type="entry name" value="DEHYDROGENASES, SHORT CHAIN"/>
    <property type="match status" value="1"/>
</dbReference>
<dbReference type="RefSeq" id="WP_345364007.1">
    <property type="nucleotide sequence ID" value="NZ_BAABII010000010.1"/>
</dbReference>
<gene>
    <name evidence="3" type="ORF">AB8O55_29685</name>
</gene>
<protein>
    <submittedName>
        <fullName evidence="3">SDR family oxidoreductase</fullName>
    </submittedName>
</protein>
<name>A0ABV4CW27_9PSEU</name>
<dbReference type="Pfam" id="PF13561">
    <property type="entry name" value="adh_short_C2"/>
    <property type="match status" value="1"/>
</dbReference>
<dbReference type="EMBL" id="JBGEHV010000110">
    <property type="protein sequence ID" value="MEY8043599.1"/>
    <property type="molecule type" value="Genomic_DNA"/>
</dbReference>
<dbReference type="SUPFAM" id="SSF51735">
    <property type="entry name" value="NAD(P)-binding Rossmann-fold domains"/>
    <property type="match status" value="1"/>
</dbReference>
<keyword evidence="2" id="KW-0560">Oxidoreductase</keyword>
<dbReference type="InterPro" id="IPR036291">
    <property type="entry name" value="NAD(P)-bd_dom_sf"/>
</dbReference>
<organism evidence="3 4">
    <name type="scientific">Saccharopolyspora cebuensis</name>
    <dbReference type="NCBI Taxonomy" id="418759"/>
    <lineage>
        <taxon>Bacteria</taxon>
        <taxon>Bacillati</taxon>
        <taxon>Actinomycetota</taxon>
        <taxon>Actinomycetes</taxon>
        <taxon>Pseudonocardiales</taxon>
        <taxon>Pseudonocardiaceae</taxon>
        <taxon>Saccharopolyspora</taxon>
    </lineage>
</organism>
<proteinExistence type="inferred from homology"/>